<protein>
    <submittedName>
        <fullName evidence="4">Uncharacterized protein</fullName>
    </submittedName>
</protein>
<keyword evidence="3" id="KW-1133">Transmembrane helix</keyword>
<comment type="caution">
    <text evidence="4">The sequence shown here is derived from an EMBL/GenBank/DDBJ whole genome shotgun (WGS) entry which is preliminary data.</text>
</comment>
<evidence type="ECO:0000313" key="5">
    <source>
        <dbReference type="Proteomes" id="UP001642540"/>
    </source>
</evidence>
<evidence type="ECO:0000256" key="2">
    <source>
        <dbReference type="SAM" id="MobiDB-lite"/>
    </source>
</evidence>
<keyword evidence="1" id="KW-0175">Coiled coil</keyword>
<keyword evidence="3" id="KW-0812">Transmembrane</keyword>
<name>A0ABP1QDJ9_9HEXA</name>
<feature type="compositionally biased region" description="Low complexity" evidence="2">
    <location>
        <begin position="195"/>
        <end position="224"/>
    </location>
</feature>
<feature type="region of interest" description="Disordered" evidence="2">
    <location>
        <begin position="322"/>
        <end position="351"/>
    </location>
</feature>
<evidence type="ECO:0000256" key="3">
    <source>
        <dbReference type="SAM" id="Phobius"/>
    </source>
</evidence>
<feature type="coiled-coil region" evidence="1">
    <location>
        <begin position="151"/>
        <end position="178"/>
    </location>
</feature>
<feature type="region of interest" description="Disordered" evidence="2">
    <location>
        <begin position="195"/>
        <end position="240"/>
    </location>
</feature>
<organism evidence="4 5">
    <name type="scientific">Orchesella dallaii</name>
    <dbReference type="NCBI Taxonomy" id="48710"/>
    <lineage>
        <taxon>Eukaryota</taxon>
        <taxon>Metazoa</taxon>
        <taxon>Ecdysozoa</taxon>
        <taxon>Arthropoda</taxon>
        <taxon>Hexapoda</taxon>
        <taxon>Collembola</taxon>
        <taxon>Entomobryomorpha</taxon>
        <taxon>Entomobryoidea</taxon>
        <taxon>Orchesellidae</taxon>
        <taxon>Orchesellinae</taxon>
        <taxon>Orchesella</taxon>
    </lineage>
</organism>
<accession>A0ABP1QDJ9</accession>
<evidence type="ECO:0000256" key="1">
    <source>
        <dbReference type="SAM" id="Coils"/>
    </source>
</evidence>
<evidence type="ECO:0000313" key="4">
    <source>
        <dbReference type="EMBL" id="CAL8099417.1"/>
    </source>
</evidence>
<keyword evidence="3" id="KW-0472">Membrane</keyword>
<gene>
    <name evidence="4" type="ORF">ODALV1_LOCUS10233</name>
</gene>
<sequence length="377" mass="41406">MSASSSDSWILIALTILVVLLLFYLSKKMICNSYGSTDGDSPTTSPSSSTSISFSDYGQSPLEPDTSTPETDDLATDIADSLEYHQYWIGSRGGGGGGSGGCNNNTNNLNLSNSVTSNGISRRVDVSGSPPSLQPILYPISIIGGPELDRKTMLEAQLRNQIVKIVQAEREIQRLTHLLAIEQAYISAARATSTSSYTPTTQPHPSINLPPNTTTVNSSNIVSSSEDDHHNSQGNHQQNESLPVVPAFSDFLWNSNSTAYSRQLPTSHCCRCNLCRRVLRLSSTANNRAGVRDGGASDFLTRSDLHYQQQQRQQEQQQLPLLSPQPVPDSQSSHYHLPSQHNHQQQQNHHQVLLEDNPPAYEECIRSSSYNWEGKQL</sequence>
<dbReference type="EMBL" id="CAXLJM020000031">
    <property type="protein sequence ID" value="CAL8099417.1"/>
    <property type="molecule type" value="Genomic_DNA"/>
</dbReference>
<proteinExistence type="predicted"/>
<reference evidence="4 5" key="1">
    <citation type="submission" date="2024-08" db="EMBL/GenBank/DDBJ databases">
        <authorList>
            <person name="Cucini C."/>
            <person name="Frati F."/>
        </authorList>
    </citation>
    <scope>NUCLEOTIDE SEQUENCE [LARGE SCALE GENOMIC DNA]</scope>
</reference>
<feature type="region of interest" description="Disordered" evidence="2">
    <location>
        <begin position="35"/>
        <end position="73"/>
    </location>
</feature>
<feature type="compositionally biased region" description="Low complexity" evidence="2">
    <location>
        <begin position="35"/>
        <end position="58"/>
    </location>
</feature>
<feature type="transmembrane region" description="Helical" evidence="3">
    <location>
        <begin position="6"/>
        <end position="25"/>
    </location>
</feature>
<feature type="compositionally biased region" description="Low complexity" evidence="2">
    <location>
        <begin position="322"/>
        <end position="333"/>
    </location>
</feature>
<dbReference type="Proteomes" id="UP001642540">
    <property type="component" value="Unassembled WGS sequence"/>
</dbReference>
<feature type="compositionally biased region" description="Low complexity" evidence="2">
    <location>
        <begin position="340"/>
        <end position="351"/>
    </location>
</feature>
<keyword evidence="5" id="KW-1185">Reference proteome</keyword>